<evidence type="ECO:0008006" key="6">
    <source>
        <dbReference type="Google" id="ProtNLM"/>
    </source>
</evidence>
<dbReference type="SUPFAM" id="SSF56601">
    <property type="entry name" value="beta-lactamase/transpeptidase-like"/>
    <property type="match status" value="1"/>
</dbReference>
<dbReference type="Pfam" id="PF02113">
    <property type="entry name" value="Peptidase_S13"/>
    <property type="match status" value="2"/>
</dbReference>
<name>A0ABP9AYC7_9MICC</name>
<dbReference type="PANTHER" id="PTHR30023:SF0">
    <property type="entry name" value="PENICILLIN-SENSITIVE CARBOXYPEPTIDASE A"/>
    <property type="match status" value="1"/>
</dbReference>
<dbReference type="PRINTS" id="PR00922">
    <property type="entry name" value="DADACBPTASE3"/>
</dbReference>
<dbReference type="PANTHER" id="PTHR30023">
    <property type="entry name" value="D-ALANYL-D-ALANINE CARBOXYPEPTIDASE"/>
    <property type="match status" value="1"/>
</dbReference>
<feature type="region of interest" description="Disordered" evidence="3">
    <location>
        <begin position="230"/>
        <end position="250"/>
    </location>
</feature>
<organism evidence="4 5">
    <name type="scientific">Rothia endophytica</name>
    <dbReference type="NCBI Taxonomy" id="1324766"/>
    <lineage>
        <taxon>Bacteria</taxon>
        <taxon>Bacillati</taxon>
        <taxon>Actinomycetota</taxon>
        <taxon>Actinomycetes</taxon>
        <taxon>Micrococcales</taxon>
        <taxon>Micrococcaceae</taxon>
        <taxon>Rothia</taxon>
    </lineage>
</organism>
<dbReference type="EMBL" id="BAABKP010000001">
    <property type="protein sequence ID" value="GAA4787759.1"/>
    <property type="molecule type" value="Genomic_DNA"/>
</dbReference>
<accession>A0ABP9AYC7</accession>
<dbReference type="InterPro" id="IPR000667">
    <property type="entry name" value="Peptidase_S13"/>
</dbReference>
<keyword evidence="5" id="KW-1185">Reference proteome</keyword>
<dbReference type="Gene3D" id="3.40.710.10">
    <property type="entry name" value="DD-peptidase/beta-lactamase superfamily"/>
    <property type="match status" value="2"/>
</dbReference>
<evidence type="ECO:0000256" key="3">
    <source>
        <dbReference type="SAM" id="MobiDB-lite"/>
    </source>
</evidence>
<sequence>MSESVTTRKKAAGWWAATALLASGCIGAGTWAVPTWSETQRLQATAIAPASSAQVQQVESASEGTPVDAATLTADANAVLDSLGQGTASTQVVDAATGQVLYSRDASTGRVPASNMKMLVDYALLATAPQARFKTSVELADPQTLTLVAGGDTLLVPGESDPDAVMGHAGITTLAQKTVDALKSQGITGELVVNLDTSIFAGPALNSDWAQEDIDSGFMTEVTPLAFFSHYSPDGSGSEASTSRPQDAPGQVHQQLVSTLNRVGKDAGLSFITGAQSPSGEDATELAAVESATAAQQSALMMQQSDNSLAEVLGRNLSVARGGDGSQSDALAQIRAVLGDRGLPTDYQQTDISGLSLNNKVSNELLTDMTQRAVTGTDSERLALAGLPVAGYSGTLGLPTRFNSPEEVEARGLVRAKTGTLNSVLSLTGYTVTDGGRVLAFSVIMNDLEDAEAAKNVIDRFSATLTDR</sequence>
<dbReference type="InterPro" id="IPR012338">
    <property type="entry name" value="Beta-lactam/transpept-like"/>
</dbReference>
<evidence type="ECO:0000313" key="5">
    <source>
        <dbReference type="Proteomes" id="UP001500187"/>
    </source>
</evidence>
<dbReference type="Proteomes" id="UP001500187">
    <property type="component" value="Unassembled WGS sequence"/>
</dbReference>
<reference evidence="5" key="1">
    <citation type="journal article" date="2019" name="Int. J. Syst. Evol. Microbiol.">
        <title>The Global Catalogue of Microorganisms (GCM) 10K type strain sequencing project: providing services to taxonomists for standard genome sequencing and annotation.</title>
        <authorList>
            <consortium name="The Broad Institute Genomics Platform"/>
            <consortium name="The Broad Institute Genome Sequencing Center for Infectious Disease"/>
            <person name="Wu L."/>
            <person name="Ma J."/>
        </authorList>
    </citation>
    <scope>NUCLEOTIDE SEQUENCE [LARGE SCALE GENOMIC DNA]</scope>
    <source>
        <strain evidence="5">JCM 18541</strain>
    </source>
</reference>
<keyword evidence="2" id="KW-0378">Hydrolase</keyword>
<evidence type="ECO:0000256" key="2">
    <source>
        <dbReference type="ARBA" id="ARBA00022801"/>
    </source>
</evidence>
<gene>
    <name evidence="4" type="ORF">GCM10023352_01740</name>
</gene>
<evidence type="ECO:0000313" key="4">
    <source>
        <dbReference type="EMBL" id="GAA4787759.1"/>
    </source>
</evidence>
<evidence type="ECO:0000256" key="1">
    <source>
        <dbReference type="ARBA" id="ARBA00006096"/>
    </source>
</evidence>
<comment type="caution">
    <text evidence="4">The sequence shown here is derived from an EMBL/GenBank/DDBJ whole genome shotgun (WGS) entry which is preliminary data.</text>
</comment>
<comment type="similarity">
    <text evidence="1">Belongs to the peptidase S13 family.</text>
</comment>
<protein>
    <recommendedName>
        <fullName evidence="6">D-alanyl-D-alanine carboxypeptidase/D-alanyl-D-alanine-endopeptidase</fullName>
    </recommendedName>
</protein>
<proteinExistence type="inferred from homology"/>
<dbReference type="RefSeq" id="WP_345443537.1">
    <property type="nucleotide sequence ID" value="NZ_BAABKP010000001.1"/>
</dbReference>